<evidence type="ECO:0000313" key="3">
    <source>
        <dbReference type="EMBL" id="KND96975.1"/>
    </source>
</evidence>
<keyword evidence="2" id="KW-0812">Transmembrane</keyword>
<sequence length="187" mass="21019">MSARELYSTYIIINGTTITAVKKLVDDDPTWAERCIKAFGIIFGPFFIFLISLFIVAIVMGVINAEEKDTRAPTKNDITSNCQNAIPVIVYDNQRVRPTVTGTFASVERSNYAAAAKDSKTTGSIQEPLPVYDPKLPPTYSYPLSQESRKKQRSHELPFQVDQSPQKVLEEFAFCTILKFVLIVLEF</sequence>
<keyword evidence="2" id="KW-0472">Membrane</keyword>
<dbReference type="AlphaFoldDB" id="A0A0L0NTI7"/>
<accession>A0A0L0NTI7</accession>
<name>A0A0L0NTI7_CANAR</name>
<feature type="transmembrane region" description="Helical" evidence="2">
    <location>
        <begin position="38"/>
        <end position="63"/>
    </location>
</feature>
<evidence type="ECO:0000313" key="4">
    <source>
        <dbReference type="Proteomes" id="UP000037122"/>
    </source>
</evidence>
<evidence type="ECO:0000256" key="2">
    <source>
        <dbReference type="SAM" id="Phobius"/>
    </source>
</evidence>
<keyword evidence="2" id="KW-1133">Transmembrane helix</keyword>
<dbReference type="EMBL" id="LGST01000047">
    <property type="protein sequence ID" value="KND96975.1"/>
    <property type="molecule type" value="Genomic_DNA"/>
</dbReference>
<dbReference type="VEuPathDB" id="FungiDB:CJJ07_000733"/>
<comment type="caution">
    <text evidence="3">The sequence shown here is derived from an EMBL/GenBank/DDBJ whole genome shotgun (WGS) entry which is preliminary data.</text>
</comment>
<reference evidence="4" key="1">
    <citation type="journal article" date="2015" name="BMC Genomics">
        <title>Draft genome of a commonly misdiagnosed multidrug resistant pathogen Candida auris.</title>
        <authorList>
            <person name="Chatterjee S."/>
            <person name="Alampalli S.V."/>
            <person name="Nageshan R.K."/>
            <person name="Chettiar S.T."/>
            <person name="Joshi S."/>
            <person name="Tatu U.S."/>
        </authorList>
    </citation>
    <scope>NUCLEOTIDE SEQUENCE [LARGE SCALE GENOMIC DNA]</scope>
    <source>
        <strain evidence="4">6684</strain>
    </source>
</reference>
<dbReference type="Proteomes" id="UP000037122">
    <property type="component" value="Unassembled WGS sequence"/>
</dbReference>
<proteinExistence type="predicted"/>
<protein>
    <submittedName>
        <fullName evidence="3">Uncharacterized protein</fullName>
    </submittedName>
</protein>
<dbReference type="VEuPathDB" id="FungiDB:QG37_06670"/>
<evidence type="ECO:0000256" key="1">
    <source>
        <dbReference type="SAM" id="MobiDB-lite"/>
    </source>
</evidence>
<gene>
    <name evidence="3" type="ORF">QG37_06670</name>
</gene>
<feature type="region of interest" description="Disordered" evidence="1">
    <location>
        <begin position="118"/>
        <end position="137"/>
    </location>
</feature>
<organism evidence="3 4">
    <name type="scientific">Candidozyma auris</name>
    <name type="common">Yeast</name>
    <name type="synonym">Candida auris</name>
    <dbReference type="NCBI Taxonomy" id="498019"/>
    <lineage>
        <taxon>Eukaryota</taxon>
        <taxon>Fungi</taxon>
        <taxon>Dikarya</taxon>
        <taxon>Ascomycota</taxon>
        <taxon>Saccharomycotina</taxon>
        <taxon>Pichiomycetes</taxon>
        <taxon>Metschnikowiaceae</taxon>
        <taxon>Candidozyma</taxon>
    </lineage>
</organism>